<evidence type="ECO:0000313" key="2">
    <source>
        <dbReference type="Proteomes" id="UP001589590"/>
    </source>
</evidence>
<evidence type="ECO:0000313" key="1">
    <source>
        <dbReference type="EMBL" id="MFB9106713.1"/>
    </source>
</evidence>
<dbReference type="RefSeq" id="WP_290270843.1">
    <property type="nucleotide sequence ID" value="NZ_JAUFQP010000010.1"/>
</dbReference>
<comment type="caution">
    <text evidence="1">The sequence shown here is derived from an EMBL/GenBank/DDBJ whole genome shotgun (WGS) entry which is preliminary data.</text>
</comment>
<dbReference type="EMBL" id="JBHMFA010000031">
    <property type="protein sequence ID" value="MFB9106713.1"/>
    <property type="molecule type" value="Genomic_DNA"/>
</dbReference>
<reference evidence="1 2" key="1">
    <citation type="submission" date="2024-09" db="EMBL/GenBank/DDBJ databases">
        <authorList>
            <person name="Sun Q."/>
            <person name="Mori K."/>
        </authorList>
    </citation>
    <scope>NUCLEOTIDE SEQUENCE [LARGE SCALE GENOMIC DNA]</scope>
    <source>
        <strain evidence="1 2">CECT 8300</strain>
    </source>
</reference>
<keyword evidence="2" id="KW-1185">Reference proteome</keyword>
<organism evidence="1 2">
    <name type="scientific">Algibacter miyuki</name>
    <dbReference type="NCBI Taxonomy" id="1306933"/>
    <lineage>
        <taxon>Bacteria</taxon>
        <taxon>Pseudomonadati</taxon>
        <taxon>Bacteroidota</taxon>
        <taxon>Flavobacteriia</taxon>
        <taxon>Flavobacteriales</taxon>
        <taxon>Flavobacteriaceae</taxon>
        <taxon>Algibacter</taxon>
    </lineage>
</organism>
<proteinExistence type="predicted"/>
<name>A0ABV5H4A7_9FLAO</name>
<dbReference type="Proteomes" id="UP001589590">
    <property type="component" value="Unassembled WGS sequence"/>
</dbReference>
<protein>
    <submittedName>
        <fullName evidence="1">Uncharacterized protein</fullName>
    </submittedName>
</protein>
<accession>A0ABV5H4A7</accession>
<gene>
    <name evidence="1" type="ORF">ACFFU1_17530</name>
</gene>
<sequence length="529" mass="62917">MKHIDPRQQIRINDYIIIAEKSWPKNYFREISDFDVIKKFYNDSYQNFENEIELLLEKFHPASWVRAAYIQLELYTLELHTAHIEKKDLTSVPYLFIPIARYGWRYIIEKSLEKLEDYDSEIENEKRPGDESISKVFTLLIGLNYTNEISNYLHFFKDKFNDIKIIFSPSVYSTFPTIKKSDRLFFDNLIKYIGQQVEYAKFPDFDFRKNKKLLKKINTFLINNFNFVLKDIETILFFLRDKVSVEINATNLVIPTDELAILISERNNLEIEQVQNIINFIFLDTSVFHYQKRDFLRRSQNIRMLNYSGCKFKLTNNLRTIYDNESSNWEHIKSAESHSIISFVVLAEWSDNFISRLAFGQRTDLKSFSNILNKEITNIEDYFHRNIFENAIRNILINKNIPSLSINKVNKKNIPCGEIDALAVDKENKILYIIEAKNTAPTKDARAFAKNIKDHFKQKKYDLKFSNKINWVKNNLSSISEIFGIEITNDFLIEKYYITGNPSPIKFLVTDYSVMTFYEFYQIINERYR</sequence>